<sequence>MLTGPTRGDEFKGKCRLEVDGRIYMDSRCSITRGAQDGSFSIGTGETAREKYFAFVQVDPETGMGSGYWNGVEAESHAHEDLGTLVRKGACWVNDRARVCAWR</sequence>
<organism evidence="1 2">
    <name type="scientific">Microvirga vignae</name>
    <dbReference type="NCBI Taxonomy" id="1225564"/>
    <lineage>
        <taxon>Bacteria</taxon>
        <taxon>Pseudomonadati</taxon>
        <taxon>Pseudomonadota</taxon>
        <taxon>Alphaproteobacteria</taxon>
        <taxon>Hyphomicrobiales</taxon>
        <taxon>Methylobacteriaceae</taxon>
        <taxon>Microvirga</taxon>
    </lineage>
</organism>
<accession>A0A0H1RGD6</accession>
<protein>
    <submittedName>
        <fullName evidence="1">Uncharacterized protein</fullName>
    </submittedName>
</protein>
<reference evidence="1 2" key="1">
    <citation type="submission" date="2015-05" db="EMBL/GenBank/DDBJ databases">
        <title>Draft genome sequence of Microvirga vignae strain BR3299, a novel nitrogen fixing bacteria isolated from Brazil semi-aired region.</title>
        <authorList>
            <person name="Zilli J.E."/>
            <person name="Passos S.R."/>
            <person name="Leite J."/>
            <person name="Baldani J.I."/>
            <person name="Xavier G.R."/>
            <person name="Rumjaneck N.G."/>
            <person name="Simoes-Araujo J.L."/>
        </authorList>
    </citation>
    <scope>NUCLEOTIDE SEQUENCE [LARGE SCALE GENOMIC DNA]</scope>
    <source>
        <strain evidence="1 2">BR3299</strain>
    </source>
</reference>
<evidence type="ECO:0000313" key="1">
    <source>
        <dbReference type="EMBL" id="KLK94144.1"/>
    </source>
</evidence>
<comment type="caution">
    <text evidence="1">The sequence shown here is derived from an EMBL/GenBank/DDBJ whole genome shotgun (WGS) entry which is preliminary data.</text>
</comment>
<dbReference type="AlphaFoldDB" id="A0A0H1RGD6"/>
<gene>
    <name evidence="1" type="ORF">AA309_05450</name>
</gene>
<evidence type="ECO:0000313" key="2">
    <source>
        <dbReference type="Proteomes" id="UP000035489"/>
    </source>
</evidence>
<dbReference type="EMBL" id="LCYG01000016">
    <property type="protein sequence ID" value="KLK94144.1"/>
    <property type="molecule type" value="Genomic_DNA"/>
</dbReference>
<name>A0A0H1RGD6_9HYPH</name>
<proteinExistence type="predicted"/>
<dbReference type="Proteomes" id="UP000035489">
    <property type="component" value="Unassembled WGS sequence"/>
</dbReference>
<keyword evidence="2" id="KW-1185">Reference proteome</keyword>